<evidence type="ECO:0000313" key="19">
    <source>
        <dbReference type="Proteomes" id="UP000463470"/>
    </source>
</evidence>
<dbReference type="InterPro" id="IPR023298">
    <property type="entry name" value="ATPase_P-typ_TM_dom_sf"/>
</dbReference>
<dbReference type="SUPFAM" id="SSF81665">
    <property type="entry name" value="Calcium ATPase, transmembrane domain M"/>
    <property type="match status" value="1"/>
</dbReference>
<dbReference type="FunFam" id="3.40.50.1000:FF:000001">
    <property type="entry name" value="Phospholipid-transporting ATPase IC"/>
    <property type="match status" value="1"/>
</dbReference>
<evidence type="ECO:0000256" key="7">
    <source>
        <dbReference type="ARBA" id="ARBA00022723"/>
    </source>
</evidence>
<dbReference type="Pfam" id="PF00122">
    <property type="entry name" value="E1-E2_ATPase"/>
    <property type="match status" value="1"/>
</dbReference>
<evidence type="ECO:0000256" key="10">
    <source>
        <dbReference type="ARBA" id="ARBA00022842"/>
    </source>
</evidence>
<feature type="region of interest" description="Disordered" evidence="15">
    <location>
        <begin position="468"/>
        <end position="498"/>
    </location>
</feature>
<evidence type="ECO:0000259" key="17">
    <source>
        <dbReference type="SMART" id="SM00831"/>
    </source>
</evidence>
<evidence type="ECO:0000256" key="12">
    <source>
        <dbReference type="ARBA" id="ARBA00022989"/>
    </source>
</evidence>
<evidence type="ECO:0000256" key="13">
    <source>
        <dbReference type="ARBA" id="ARBA00023136"/>
    </source>
</evidence>
<dbReference type="InterPro" id="IPR006068">
    <property type="entry name" value="ATPase_P-typ_cation-transptr_C"/>
</dbReference>
<dbReference type="FunFam" id="2.70.150.10:FF:000016">
    <property type="entry name" value="Calcium-transporting P-type ATPase putative"/>
    <property type="match status" value="1"/>
</dbReference>
<feature type="transmembrane region" description="Helical" evidence="16">
    <location>
        <begin position="107"/>
        <end position="123"/>
    </location>
</feature>
<keyword evidence="7" id="KW-0479">Metal-binding</keyword>
<dbReference type="GO" id="GO:0016887">
    <property type="term" value="F:ATP hydrolysis activity"/>
    <property type="evidence" value="ECO:0007669"/>
    <property type="project" value="InterPro"/>
</dbReference>
<keyword evidence="10" id="KW-0460">Magnesium</keyword>
<gene>
    <name evidence="18" type="ORF">GTO91_04840</name>
</gene>
<dbReference type="InterPro" id="IPR004014">
    <property type="entry name" value="ATPase_P-typ_cation-transptr_N"/>
</dbReference>
<dbReference type="GO" id="GO:0046872">
    <property type="term" value="F:metal ion binding"/>
    <property type="evidence" value="ECO:0007669"/>
    <property type="project" value="UniProtKB-KW"/>
</dbReference>
<keyword evidence="12 16" id="KW-1133">Transmembrane helix</keyword>
<name>A0A845KYN0_9FIRM</name>
<dbReference type="PRINTS" id="PR00120">
    <property type="entry name" value="HATPASE"/>
</dbReference>
<comment type="catalytic activity">
    <reaction evidence="14">
        <text>Ca(2+)(in) + ATP + H2O = Ca(2+)(out) + ADP + phosphate + H(+)</text>
        <dbReference type="Rhea" id="RHEA:18105"/>
        <dbReference type="ChEBI" id="CHEBI:15377"/>
        <dbReference type="ChEBI" id="CHEBI:15378"/>
        <dbReference type="ChEBI" id="CHEBI:29108"/>
        <dbReference type="ChEBI" id="CHEBI:30616"/>
        <dbReference type="ChEBI" id="CHEBI:43474"/>
        <dbReference type="ChEBI" id="CHEBI:456216"/>
        <dbReference type="EC" id="7.2.2.10"/>
    </reaction>
</comment>
<evidence type="ECO:0000256" key="14">
    <source>
        <dbReference type="ARBA" id="ARBA00048694"/>
    </source>
</evidence>
<keyword evidence="19" id="KW-1185">Reference proteome</keyword>
<dbReference type="SUPFAM" id="SSF81660">
    <property type="entry name" value="Metal cation-transporting ATPase, ATP-binding domain N"/>
    <property type="match status" value="1"/>
</dbReference>
<evidence type="ECO:0000256" key="6">
    <source>
        <dbReference type="ARBA" id="ARBA00022692"/>
    </source>
</evidence>
<evidence type="ECO:0000256" key="16">
    <source>
        <dbReference type="SAM" id="Phobius"/>
    </source>
</evidence>
<dbReference type="Gene3D" id="3.40.1110.10">
    <property type="entry name" value="Calcium-transporting ATPase, cytoplasmic domain N"/>
    <property type="match status" value="1"/>
</dbReference>
<dbReference type="EMBL" id="WXEY01000003">
    <property type="protein sequence ID" value="MZP29037.1"/>
    <property type="molecule type" value="Genomic_DNA"/>
</dbReference>
<dbReference type="GO" id="GO:0005388">
    <property type="term" value="F:P-type calcium transporter activity"/>
    <property type="evidence" value="ECO:0007669"/>
    <property type="project" value="UniProtKB-EC"/>
</dbReference>
<dbReference type="InterPro" id="IPR059000">
    <property type="entry name" value="ATPase_P-type_domA"/>
</dbReference>
<keyword evidence="5" id="KW-0406">Ion transport</keyword>
<dbReference type="PANTHER" id="PTHR43294">
    <property type="entry name" value="SODIUM/POTASSIUM-TRANSPORTING ATPASE SUBUNIT ALPHA"/>
    <property type="match status" value="1"/>
</dbReference>
<keyword evidence="6 16" id="KW-0812">Transmembrane</keyword>
<evidence type="ECO:0000256" key="8">
    <source>
        <dbReference type="ARBA" id="ARBA00022741"/>
    </source>
</evidence>
<dbReference type="FunFam" id="1.20.1110.10:FF:000065">
    <property type="entry name" value="Sarcoplasmic/endoplasmic reticulum calcium ATPase 1"/>
    <property type="match status" value="1"/>
</dbReference>
<feature type="transmembrane region" description="Helical" evidence="16">
    <location>
        <begin position="302"/>
        <end position="325"/>
    </location>
</feature>
<dbReference type="NCBIfam" id="TIGR01494">
    <property type="entry name" value="ATPase_P-type"/>
    <property type="match status" value="3"/>
</dbReference>
<comment type="caution">
    <text evidence="18">The sequence shown here is derived from an EMBL/GenBank/DDBJ whole genome shotgun (WGS) entry which is preliminary data.</text>
</comment>
<dbReference type="InterPro" id="IPR050510">
    <property type="entry name" value="Cation_transp_ATPase_P-type"/>
</dbReference>
<dbReference type="InterPro" id="IPR001757">
    <property type="entry name" value="P_typ_ATPase"/>
</dbReference>
<evidence type="ECO:0000256" key="1">
    <source>
        <dbReference type="ARBA" id="ARBA00004651"/>
    </source>
</evidence>
<feature type="transmembrane region" description="Helical" evidence="16">
    <location>
        <begin position="83"/>
        <end position="101"/>
    </location>
</feature>
<comment type="subcellular location">
    <subcellularLocation>
        <location evidence="1">Cell membrane</location>
        <topology evidence="1">Multi-pass membrane protein</topology>
    </subcellularLocation>
</comment>
<feature type="transmembrane region" description="Helical" evidence="16">
    <location>
        <begin position="792"/>
        <end position="817"/>
    </location>
</feature>
<dbReference type="InterPro" id="IPR008250">
    <property type="entry name" value="ATPase_P-typ_transduc_dom_A_sf"/>
</dbReference>
<dbReference type="SMART" id="SM00831">
    <property type="entry name" value="Cation_ATPase_N"/>
    <property type="match status" value="1"/>
</dbReference>
<keyword evidence="8" id="KW-0547">Nucleotide-binding</keyword>
<feature type="transmembrane region" description="Helical" evidence="16">
    <location>
        <begin position="869"/>
        <end position="889"/>
    </location>
</feature>
<dbReference type="SFLD" id="SFLDF00027">
    <property type="entry name" value="p-type_atpase"/>
    <property type="match status" value="1"/>
</dbReference>
<keyword evidence="4" id="KW-1003">Cell membrane</keyword>
<feature type="transmembrane region" description="Helical" evidence="16">
    <location>
        <begin position="925"/>
        <end position="947"/>
    </location>
</feature>
<feature type="transmembrane region" description="Helical" evidence="16">
    <location>
        <begin position="967"/>
        <end position="988"/>
    </location>
</feature>
<dbReference type="SUPFAM" id="SSF56784">
    <property type="entry name" value="HAD-like"/>
    <property type="match status" value="1"/>
</dbReference>
<dbReference type="Gene3D" id="1.20.1110.10">
    <property type="entry name" value="Calcium-transporting ATPase, transmembrane domain"/>
    <property type="match status" value="3"/>
</dbReference>
<dbReference type="PRINTS" id="PR00119">
    <property type="entry name" value="CATATPASE"/>
</dbReference>
<keyword evidence="5" id="KW-0109">Calcium transport</keyword>
<keyword evidence="5" id="KW-0813">Transport</keyword>
<dbReference type="AlphaFoldDB" id="A0A845KYN0"/>
<dbReference type="Pfam" id="PF13246">
    <property type="entry name" value="Cation_ATPase"/>
    <property type="match status" value="1"/>
</dbReference>
<feature type="transmembrane region" description="Helical" evidence="16">
    <location>
        <begin position="271"/>
        <end position="290"/>
    </location>
</feature>
<dbReference type="FunFam" id="3.40.50.1000:FF:000028">
    <property type="entry name" value="Calcium-transporting P-type ATPase, putative"/>
    <property type="match status" value="1"/>
</dbReference>
<evidence type="ECO:0000256" key="3">
    <source>
        <dbReference type="ARBA" id="ARBA00012790"/>
    </source>
</evidence>
<proteinExistence type="inferred from homology"/>
<evidence type="ECO:0000256" key="2">
    <source>
        <dbReference type="ARBA" id="ARBA00005675"/>
    </source>
</evidence>
<dbReference type="SFLD" id="SFLDG00002">
    <property type="entry name" value="C1.7:_P-type_atpase_like"/>
    <property type="match status" value="1"/>
</dbReference>
<dbReference type="CDD" id="cd02089">
    <property type="entry name" value="P-type_ATPase_Ca_prok"/>
    <property type="match status" value="1"/>
</dbReference>
<evidence type="ECO:0000313" key="18">
    <source>
        <dbReference type="EMBL" id="MZP29037.1"/>
    </source>
</evidence>
<comment type="similarity">
    <text evidence="2">Belongs to the cation transport ATPase (P-type) (TC 3.A.3) family. Type IIA subfamily.</text>
</comment>
<dbReference type="SUPFAM" id="SSF81653">
    <property type="entry name" value="Calcium ATPase, transduction domain A"/>
    <property type="match status" value="1"/>
</dbReference>
<accession>A0A845KYN0</accession>
<dbReference type="InterPro" id="IPR023299">
    <property type="entry name" value="ATPase_P-typ_cyto_dom_N"/>
</dbReference>
<dbReference type="GO" id="GO:0005524">
    <property type="term" value="F:ATP binding"/>
    <property type="evidence" value="ECO:0007669"/>
    <property type="project" value="UniProtKB-KW"/>
</dbReference>
<dbReference type="EC" id="7.2.2.10" evidence="3"/>
<keyword evidence="11" id="KW-1278">Translocase</keyword>
<organism evidence="18 19">
    <name type="scientific">Heliomicrobium undosum</name>
    <dbReference type="NCBI Taxonomy" id="121734"/>
    <lineage>
        <taxon>Bacteria</taxon>
        <taxon>Bacillati</taxon>
        <taxon>Bacillota</taxon>
        <taxon>Clostridia</taxon>
        <taxon>Eubacteriales</taxon>
        <taxon>Heliobacteriaceae</taxon>
        <taxon>Heliomicrobium</taxon>
    </lineage>
</organism>
<dbReference type="InterPro" id="IPR018303">
    <property type="entry name" value="ATPase_P-typ_P_site"/>
</dbReference>
<dbReference type="PANTHER" id="PTHR43294:SF21">
    <property type="entry name" value="CATION TRANSPORTING ATPASE"/>
    <property type="match status" value="1"/>
</dbReference>
<evidence type="ECO:0000256" key="15">
    <source>
        <dbReference type="SAM" id="MobiDB-lite"/>
    </source>
</evidence>
<dbReference type="GO" id="GO:0140352">
    <property type="term" value="P:export from cell"/>
    <property type="evidence" value="ECO:0007669"/>
    <property type="project" value="UniProtKB-ARBA"/>
</dbReference>
<dbReference type="Pfam" id="PF00690">
    <property type="entry name" value="Cation_ATPase_N"/>
    <property type="match status" value="1"/>
</dbReference>
<feature type="transmembrane region" description="Helical" evidence="16">
    <location>
        <begin position="823"/>
        <end position="841"/>
    </location>
</feature>
<dbReference type="Proteomes" id="UP000463470">
    <property type="component" value="Unassembled WGS sequence"/>
</dbReference>
<feature type="transmembrane region" description="Helical" evidence="16">
    <location>
        <begin position="895"/>
        <end position="913"/>
    </location>
</feature>
<dbReference type="InterPro" id="IPR036412">
    <property type="entry name" value="HAD-like_sf"/>
</dbReference>
<dbReference type="OrthoDB" id="9760364at2"/>
<evidence type="ECO:0000256" key="9">
    <source>
        <dbReference type="ARBA" id="ARBA00022840"/>
    </source>
</evidence>
<dbReference type="SFLD" id="SFLDS00003">
    <property type="entry name" value="Haloacid_Dehalogenase"/>
    <property type="match status" value="1"/>
</dbReference>
<feature type="domain" description="Cation-transporting P-type ATPase N-terminal" evidence="17">
    <location>
        <begin position="30"/>
        <end position="103"/>
    </location>
</feature>
<sequence>MQLQGNGGTQMKRKGHGRSGPETVAAPDKPWHQLTYEELCRALIAGPQGLNEREAEERLGRVGPNALREAEAVPLWRRLLAQFTDFMILVLLAATAISAFLGEMADAITILVIVVMNAVLGFVQEYRAEQSLEALKKLTAPEARVLRENREMRVAAHTIVPGDVVLLEAGDRVPADLRLLEVHDLEIDESPLTGESLPVCKQPDPITAAGVGIGDMDNMAFSGTSVTRGRGRGLVVATGMQTEMGRIAHLIESVGDDMTPLQRRLDELGKILVVLCLAICLVVVAIGLYQGEPVYRMVLTGVSLAVAAIPEGLPAIVTIVLAIGVQRMIRSRAIIRKLPAVETLGCATAICSDKTGTLTQNQMTVRQVWVSGERVDVSGQGIEPVGEFFAERHDLAVGAEGAGVGFAGGTGFAGGAGASRVAGVAVLTGGANQLRNSTGPGDAATGTGWADLDDLLRASVLCNNARLTGGEPSRSRKGASFWGSRKKNGGEAPAGDWALMGDPTEGALLVLAAKGGFLHQDVEAEFDRVEELPFDSDRKRMTVIVRDGKGQMMAFVKGAPETVLSRCAFARWNGSEAPLDDDRRRRILDENERMADEALRVLAIACRPLPAGMPVDKLMEIAEEDLTFLGLAGMMDPPRPGVRQAVERCGQAGIRTIMITGDHPVTALAVARELGISSRSDEVLTGACLDELDDRQLEEKVPRVAVYARVSPAHKLRIVRALKSRGHVVAMTGDGVNDAPAVKEADIGVAMGKAGTDVTKEASSMVLSDDNFVTIVTAVEQGRAIYDNIRKFIRYLLSCNAGEVLVMFLASLMALPLPLLPVQLLWVNLVTDGLPAMALGVDTPDPDVMRRPPRHPKESILAGGLGRNILIWGTYCGLATLAVFAWGIYLGDLPLARTMAFCTLTFFQLFYVFDCRSDRYSVFELGWFTNPSLIGAVCLSGLMQLAVVYLPPLQRIFQTVPLEPTHWLVILFFSGGWLLLAGLRHFILRPFGQRGRGRALYGQ</sequence>
<keyword evidence="9" id="KW-0067">ATP-binding</keyword>
<dbReference type="PROSITE" id="PS00154">
    <property type="entry name" value="ATPASE_E1_E2"/>
    <property type="match status" value="1"/>
</dbReference>
<dbReference type="InterPro" id="IPR044492">
    <property type="entry name" value="P_typ_ATPase_HD_dom"/>
</dbReference>
<protein>
    <recommendedName>
        <fullName evidence="3">P-type Ca(2+) transporter</fullName>
        <ecNumber evidence="3">7.2.2.10</ecNumber>
    </recommendedName>
</protein>
<keyword evidence="13 16" id="KW-0472">Membrane</keyword>
<feature type="region of interest" description="Disordered" evidence="15">
    <location>
        <begin position="1"/>
        <end position="27"/>
    </location>
</feature>
<dbReference type="Pfam" id="PF00689">
    <property type="entry name" value="Cation_ATPase_C"/>
    <property type="match status" value="1"/>
</dbReference>
<evidence type="ECO:0000256" key="4">
    <source>
        <dbReference type="ARBA" id="ARBA00022475"/>
    </source>
</evidence>
<keyword evidence="5" id="KW-0106">Calcium</keyword>
<evidence type="ECO:0000256" key="11">
    <source>
        <dbReference type="ARBA" id="ARBA00022967"/>
    </source>
</evidence>
<dbReference type="Gene3D" id="2.70.150.10">
    <property type="entry name" value="Calcium-transporting ATPase, cytoplasmic transduction domain A"/>
    <property type="match status" value="1"/>
</dbReference>
<evidence type="ECO:0000256" key="5">
    <source>
        <dbReference type="ARBA" id="ARBA00022568"/>
    </source>
</evidence>
<reference evidence="18 19" key="1">
    <citation type="submission" date="2020-01" db="EMBL/GenBank/DDBJ databases">
        <title>Whole-genome sequence of Heliobacterium undosum DSM 13378.</title>
        <authorList>
            <person name="Kyndt J.A."/>
            <person name="Meyer T.E."/>
        </authorList>
    </citation>
    <scope>NUCLEOTIDE SEQUENCE [LARGE SCALE GENOMIC DNA]</scope>
    <source>
        <strain evidence="18 19">DSM 13378</strain>
    </source>
</reference>
<dbReference type="GO" id="GO:0005886">
    <property type="term" value="C:plasma membrane"/>
    <property type="evidence" value="ECO:0007669"/>
    <property type="project" value="UniProtKB-SubCell"/>
</dbReference>